<dbReference type="Proteomes" id="UP000504638">
    <property type="component" value="Unplaced"/>
</dbReference>
<dbReference type="OrthoDB" id="4199986at2759"/>
<dbReference type="AlphaFoldDB" id="A0A6G1G2W1"/>
<proteinExistence type="predicted"/>
<reference evidence="3" key="2">
    <citation type="submission" date="2020-04" db="EMBL/GenBank/DDBJ databases">
        <authorList>
            <consortium name="NCBI Genome Project"/>
        </authorList>
    </citation>
    <scope>NUCLEOTIDE SEQUENCE</scope>
    <source>
        <strain evidence="3">CBS 781.70</strain>
    </source>
</reference>
<protein>
    <submittedName>
        <fullName evidence="1 3">Uncharacterized protein</fullName>
    </submittedName>
</protein>
<accession>A0A6G1G2W1</accession>
<reference evidence="1 3" key="1">
    <citation type="submission" date="2020-01" db="EMBL/GenBank/DDBJ databases">
        <authorList>
            <consortium name="DOE Joint Genome Institute"/>
            <person name="Haridas S."/>
            <person name="Albert R."/>
            <person name="Binder M."/>
            <person name="Bloem J."/>
            <person name="Labutti K."/>
            <person name="Salamov A."/>
            <person name="Andreopoulos B."/>
            <person name="Baker S.E."/>
            <person name="Barry K."/>
            <person name="Bills G."/>
            <person name="Bluhm B.H."/>
            <person name="Cannon C."/>
            <person name="Castanera R."/>
            <person name="Culley D.E."/>
            <person name="Daum C."/>
            <person name="Ezra D."/>
            <person name="Gonzalez J.B."/>
            <person name="Henrissat B."/>
            <person name="Kuo A."/>
            <person name="Liang C."/>
            <person name="Lipzen A."/>
            <person name="Lutzoni F."/>
            <person name="Magnuson J."/>
            <person name="Mondo S."/>
            <person name="Nolan M."/>
            <person name="Ohm R."/>
            <person name="Pangilinan J."/>
            <person name="Park H.-J."/>
            <person name="Ramirez L."/>
            <person name="Alfaro M."/>
            <person name="Sun H."/>
            <person name="Tritt A."/>
            <person name="Yoshinaga Y."/>
            <person name="Zwiers L.-H."/>
            <person name="Turgeon B.G."/>
            <person name="Goodwin S.B."/>
            <person name="Spatafora J.W."/>
            <person name="Crous P.W."/>
            <person name="Grigoriev I.V."/>
        </authorList>
    </citation>
    <scope>NUCLEOTIDE SEQUENCE</scope>
    <source>
        <strain evidence="1 3">CBS 781.70</strain>
    </source>
</reference>
<evidence type="ECO:0000313" key="2">
    <source>
        <dbReference type="Proteomes" id="UP000504638"/>
    </source>
</evidence>
<organism evidence="1">
    <name type="scientific">Eremomyces bilateralis CBS 781.70</name>
    <dbReference type="NCBI Taxonomy" id="1392243"/>
    <lineage>
        <taxon>Eukaryota</taxon>
        <taxon>Fungi</taxon>
        <taxon>Dikarya</taxon>
        <taxon>Ascomycota</taxon>
        <taxon>Pezizomycotina</taxon>
        <taxon>Dothideomycetes</taxon>
        <taxon>Dothideomycetes incertae sedis</taxon>
        <taxon>Eremomycetales</taxon>
        <taxon>Eremomycetaceae</taxon>
        <taxon>Eremomyces</taxon>
    </lineage>
</organism>
<keyword evidence="2" id="KW-1185">Reference proteome</keyword>
<dbReference type="RefSeq" id="XP_033533891.1">
    <property type="nucleotide sequence ID" value="XM_033679509.1"/>
</dbReference>
<gene>
    <name evidence="1 3" type="ORF">P152DRAFT_458654</name>
</gene>
<dbReference type="EMBL" id="ML975158">
    <property type="protein sequence ID" value="KAF1812260.1"/>
    <property type="molecule type" value="Genomic_DNA"/>
</dbReference>
<sequence>MFGGDPSITTAVEIMNDTGSNIQTVLLIDLAALQYNPLTYLGDLGAYPIETTNGIAYRQQIMIEMQIIKLDGTSVTGWFEEVAAIFPGTGIQYRLSGDAMRNHLYFATAPGNATLFVAVKRNGLMSQLPVV</sequence>
<reference evidence="3" key="3">
    <citation type="submission" date="2025-04" db="UniProtKB">
        <authorList>
            <consortium name="RefSeq"/>
        </authorList>
    </citation>
    <scope>IDENTIFICATION</scope>
    <source>
        <strain evidence="3">CBS 781.70</strain>
    </source>
</reference>
<evidence type="ECO:0000313" key="1">
    <source>
        <dbReference type="EMBL" id="KAF1812260.1"/>
    </source>
</evidence>
<name>A0A6G1G2W1_9PEZI</name>
<evidence type="ECO:0000313" key="3">
    <source>
        <dbReference type="RefSeq" id="XP_033533891.1"/>
    </source>
</evidence>
<dbReference type="GeneID" id="54420079"/>